<dbReference type="EMBL" id="JBGXBU010000001">
    <property type="protein sequence ID" value="MFM4891272.1"/>
    <property type="molecule type" value="Genomic_DNA"/>
</dbReference>
<dbReference type="RefSeq" id="WP_041996740.1">
    <property type="nucleotide sequence ID" value="NZ_CDBT01000024.1"/>
</dbReference>
<comment type="caution">
    <text evidence="16">The sequence shown here is derived from an EMBL/GenBank/DDBJ whole genome shotgun (WGS) entry which is preliminary data.</text>
</comment>
<dbReference type="Gene3D" id="1.10.287.130">
    <property type="match status" value="1"/>
</dbReference>
<keyword evidence="5" id="KW-0597">Phosphoprotein</keyword>
<keyword evidence="7 14" id="KW-0812">Transmembrane</keyword>
<dbReference type="GO" id="GO:0005524">
    <property type="term" value="F:ATP binding"/>
    <property type="evidence" value="ECO:0007669"/>
    <property type="project" value="UniProtKB-KW"/>
</dbReference>
<comment type="catalytic activity">
    <reaction evidence="1">
        <text>ATP + protein L-histidine = ADP + protein N-phospho-L-histidine.</text>
        <dbReference type="EC" id="2.7.13.3"/>
    </reaction>
</comment>
<dbReference type="InterPro" id="IPR016120">
    <property type="entry name" value="Sig_transdc_His_kin_SpoOB"/>
</dbReference>
<dbReference type="SUPFAM" id="SSF55785">
    <property type="entry name" value="PYP-like sensor domain (PAS domain)"/>
    <property type="match status" value="1"/>
</dbReference>
<dbReference type="SMART" id="SM00387">
    <property type="entry name" value="HATPase_c"/>
    <property type="match status" value="1"/>
</dbReference>
<evidence type="ECO:0000256" key="14">
    <source>
        <dbReference type="SAM" id="Phobius"/>
    </source>
</evidence>
<accession>A0ABW9GJG4</accession>
<keyword evidence="9" id="KW-0418">Kinase</keyword>
<name>A0ABW9GJG4_9GAMM</name>
<protein>
    <recommendedName>
        <fullName evidence="3">histidine kinase</fullName>
        <ecNumber evidence="3">2.7.13.3</ecNumber>
    </recommendedName>
</protein>
<evidence type="ECO:0000256" key="1">
    <source>
        <dbReference type="ARBA" id="ARBA00000085"/>
    </source>
</evidence>
<dbReference type="Pfam" id="PF17203">
    <property type="entry name" value="sCache_3_2"/>
    <property type="match status" value="1"/>
</dbReference>
<evidence type="ECO:0000256" key="9">
    <source>
        <dbReference type="ARBA" id="ARBA00022777"/>
    </source>
</evidence>
<feature type="transmembrane region" description="Helical" evidence="14">
    <location>
        <begin position="167"/>
        <end position="190"/>
    </location>
</feature>
<dbReference type="PROSITE" id="PS50109">
    <property type="entry name" value="HIS_KIN"/>
    <property type="match status" value="1"/>
</dbReference>
<evidence type="ECO:0000256" key="10">
    <source>
        <dbReference type="ARBA" id="ARBA00022840"/>
    </source>
</evidence>
<gene>
    <name evidence="16" type="ORF">ACEUDJ_00020</name>
</gene>
<evidence type="ECO:0000256" key="2">
    <source>
        <dbReference type="ARBA" id="ARBA00004651"/>
    </source>
</evidence>
<reference evidence="16 17" key="1">
    <citation type="submission" date="2024-09" db="EMBL/GenBank/DDBJ databases">
        <title>Aeromonas strains Genome sequencing and assembly.</title>
        <authorList>
            <person name="Hu X."/>
            <person name="Tang B."/>
        </authorList>
    </citation>
    <scope>NUCLEOTIDE SEQUENCE [LARGE SCALE GENOMIC DNA]</scope>
    <source>
        <strain evidence="16 17">NB23SCDHY001</strain>
    </source>
</reference>
<dbReference type="SUPFAM" id="SSF55890">
    <property type="entry name" value="Sporulation response regulatory protein Spo0B"/>
    <property type="match status" value="1"/>
</dbReference>
<dbReference type="InterPro" id="IPR003594">
    <property type="entry name" value="HATPase_dom"/>
</dbReference>
<dbReference type="InterPro" id="IPR036890">
    <property type="entry name" value="HATPase_C_sf"/>
</dbReference>
<dbReference type="InterPro" id="IPR050351">
    <property type="entry name" value="BphY/WalK/GraS-like"/>
</dbReference>
<evidence type="ECO:0000256" key="4">
    <source>
        <dbReference type="ARBA" id="ARBA00022475"/>
    </source>
</evidence>
<dbReference type="InterPro" id="IPR035965">
    <property type="entry name" value="PAS-like_dom_sf"/>
</dbReference>
<dbReference type="CDD" id="cd18773">
    <property type="entry name" value="PDC1_HK_sensor"/>
    <property type="match status" value="1"/>
</dbReference>
<dbReference type="InterPro" id="IPR029151">
    <property type="entry name" value="Sensor-like_sf"/>
</dbReference>
<evidence type="ECO:0000256" key="6">
    <source>
        <dbReference type="ARBA" id="ARBA00022679"/>
    </source>
</evidence>
<organism evidence="16 17">
    <name type="scientific">Aeromonas bivalvium</name>
    <dbReference type="NCBI Taxonomy" id="440079"/>
    <lineage>
        <taxon>Bacteria</taxon>
        <taxon>Pseudomonadati</taxon>
        <taxon>Pseudomonadota</taxon>
        <taxon>Gammaproteobacteria</taxon>
        <taxon>Aeromonadales</taxon>
        <taxon>Aeromonadaceae</taxon>
        <taxon>Aeromonas</taxon>
    </lineage>
</organism>
<feature type="transmembrane region" description="Helical" evidence="14">
    <location>
        <begin position="9"/>
        <end position="32"/>
    </location>
</feature>
<dbReference type="InterPro" id="IPR005467">
    <property type="entry name" value="His_kinase_dom"/>
</dbReference>
<feature type="domain" description="Histidine kinase" evidence="15">
    <location>
        <begin position="422"/>
        <end position="528"/>
    </location>
</feature>
<dbReference type="EC" id="2.7.13.3" evidence="3"/>
<dbReference type="SUPFAM" id="SSF55874">
    <property type="entry name" value="ATPase domain of HSP90 chaperone/DNA topoisomerase II/histidine kinase"/>
    <property type="match status" value="1"/>
</dbReference>
<keyword evidence="10 16" id="KW-0067">ATP-binding</keyword>
<dbReference type="GeneID" id="97218437"/>
<dbReference type="Proteomes" id="UP001630969">
    <property type="component" value="Unassembled WGS sequence"/>
</dbReference>
<dbReference type="Gene3D" id="3.30.565.10">
    <property type="entry name" value="Histidine kinase-like ATPase, C-terminal domain"/>
    <property type="match status" value="1"/>
</dbReference>
<dbReference type="SUPFAM" id="SSF103190">
    <property type="entry name" value="Sensory domain-like"/>
    <property type="match status" value="1"/>
</dbReference>
<dbReference type="PRINTS" id="PR00344">
    <property type="entry name" value="BCTRLSENSOR"/>
</dbReference>
<dbReference type="InterPro" id="IPR033463">
    <property type="entry name" value="sCache_3"/>
</dbReference>
<dbReference type="PANTHER" id="PTHR42878:SF7">
    <property type="entry name" value="SENSOR HISTIDINE KINASE GLRK"/>
    <property type="match status" value="1"/>
</dbReference>
<evidence type="ECO:0000256" key="12">
    <source>
        <dbReference type="ARBA" id="ARBA00023012"/>
    </source>
</evidence>
<dbReference type="PANTHER" id="PTHR42878">
    <property type="entry name" value="TWO-COMPONENT HISTIDINE KINASE"/>
    <property type="match status" value="1"/>
</dbReference>
<dbReference type="Gene3D" id="3.30.450.20">
    <property type="entry name" value="PAS domain"/>
    <property type="match status" value="2"/>
</dbReference>
<dbReference type="InterPro" id="IPR004358">
    <property type="entry name" value="Sig_transdc_His_kin-like_C"/>
</dbReference>
<comment type="subcellular location">
    <subcellularLocation>
        <location evidence="2">Cell membrane</location>
        <topology evidence="2">Multi-pass membrane protein</topology>
    </subcellularLocation>
</comment>
<evidence type="ECO:0000256" key="3">
    <source>
        <dbReference type="ARBA" id="ARBA00012438"/>
    </source>
</evidence>
<keyword evidence="12" id="KW-0902">Two-component regulatory system</keyword>
<evidence type="ECO:0000259" key="15">
    <source>
        <dbReference type="PROSITE" id="PS50109"/>
    </source>
</evidence>
<evidence type="ECO:0000256" key="7">
    <source>
        <dbReference type="ARBA" id="ARBA00022692"/>
    </source>
</evidence>
<dbReference type="Pfam" id="PF02518">
    <property type="entry name" value="HATPase_c"/>
    <property type="match status" value="1"/>
</dbReference>
<proteinExistence type="predicted"/>
<sequence length="528" mass="57957">MKLGLQGRFLLILCFISLLQLILLSTASYYYVSEQRYREIGDQALDVAQLVARNPAVIAQVRRADTARLNPLVERIRADVGASFIVIGDSNALRLVHPRADRIGKPMVGDDPTRALVHGESYVSHAQGSLGVSVRGKTPIRDELGQIIGVVSVGYLVRDIDADLRGFLRFGLFITLLIVLLNSLAAGWLARRYKKAIFGFEPEQIGRLYAELDCTLRTVREGILTIDGEGRLTSLNPNGIKLLRLEEGQARRAIGRPVNELLPETRMLSLIDDPTPQYDEEIWLNGQQLIVNRLPLVRGGELIGAVSSFRRKDELAELTAQLSQVQAYSDLLRVQTHEHNNQLGTIAGLIELGAYEEALAFIGREAETEQTLLAFLMEAIAKPKVAALLLGKYHRAHELGLELIVEPGSRLHDIPARVSGSQLVTLLGNLIDNAFEATRRHGAPYQPIRVSLSDLGQDLVLEVEDGAGGVDPALADRLFEPGVSCKAEPGHGIGLALVRKTLDALKGQIHIEPTERGSCFVCYIPKDV</sequence>
<keyword evidence="6" id="KW-0808">Transferase</keyword>
<keyword evidence="11 14" id="KW-1133">Transmembrane helix</keyword>
<evidence type="ECO:0000313" key="17">
    <source>
        <dbReference type="Proteomes" id="UP001630969"/>
    </source>
</evidence>
<keyword evidence="17" id="KW-1185">Reference proteome</keyword>
<evidence type="ECO:0000256" key="8">
    <source>
        <dbReference type="ARBA" id="ARBA00022741"/>
    </source>
</evidence>
<keyword evidence="13 14" id="KW-0472">Membrane</keyword>
<evidence type="ECO:0000256" key="5">
    <source>
        <dbReference type="ARBA" id="ARBA00022553"/>
    </source>
</evidence>
<evidence type="ECO:0000313" key="16">
    <source>
        <dbReference type="EMBL" id="MFM4891272.1"/>
    </source>
</evidence>
<keyword evidence="4" id="KW-1003">Cell membrane</keyword>
<keyword evidence="8" id="KW-0547">Nucleotide-binding</keyword>
<evidence type="ECO:0000256" key="13">
    <source>
        <dbReference type="ARBA" id="ARBA00023136"/>
    </source>
</evidence>
<evidence type="ECO:0000256" key="11">
    <source>
        <dbReference type="ARBA" id="ARBA00022989"/>
    </source>
</evidence>